<dbReference type="Gene3D" id="3.40.50.80">
    <property type="entry name" value="Nucleotide-binding domain of ferredoxin-NADP reductase (FNR) module"/>
    <property type="match status" value="1"/>
</dbReference>
<feature type="domain" description="FAD-binding FR-type" evidence="15">
    <location>
        <begin position="239"/>
        <end position="338"/>
    </location>
</feature>
<dbReference type="InterPro" id="IPR013130">
    <property type="entry name" value="Fe3_Rdtase_TM_dom"/>
</dbReference>
<organism evidence="16 17">
    <name type="scientific">Isoptericola haloaureus</name>
    <dbReference type="NCBI Taxonomy" id="1542902"/>
    <lineage>
        <taxon>Bacteria</taxon>
        <taxon>Bacillati</taxon>
        <taxon>Actinomycetota</taxon>
        <taxon>Actinomycetes</taxon>
        <taxon>Micrococcales</taxon>
        <taxon>Promicromonosporaceae</taxon>
        <taxon>Isoptericola</taxon>
    </lineage>
</organism>
<evidence type="ECO:0000256" key="14">
    <source>
        <dbReference type="SAM" id="Phobius"/>
    </source>
</evidence>
<dbReference type="SUPFAM" id="SSF52343">
    <property type="entry name" value="Ferredoxin reductase-like, C-terminal NADP-linked domain"/>
    <property type="match status" value="1"/>
</dbReference>
<keyword evidence="17" id="KW-1185">Reference proteome</keyword>
<dbReference type="RefSeq" id="WP_332902225.1">
    <property type="nucleotide sequence ID" value="NZ_JBAGLP010000118.1"/>
</dbReference>
<evidence type="ECO:0000256" key="4">
    <source>
        <dbReference type="ARBA" id="ARBA00022692"/>
    </source>
</evidence>
<feature type="transmembrane region" description="Helical" evidence="14">
    <location>
        <begin position="184"/>
        <end position="202"/>
    </location>
</feature>
<evidence type="ECO:0000313" key="17">
    <source>
        <dbReference type="Proteomes" id="UP001310387"/>
    </source>
</evidence>
<evidence type="ECO:0000256" key="7">
    <source>
        <dbReference type="ARBA" id="ARBA00022827"/>
    </source>
</evidence>
<dbReference type="SUPFAM" id="SSF63380">
    <property type="entry name" value="Riboflavin synthase domain-like"/>
    <property type="match status" value="1"/>
</dbReference>
<feature type="transmembrane region" description="Helical" evidence="14">
    <location>
        <begin position="110"/>
        <end position="130"/>
    </location>
</feature>
<evidence type="ECO:0000256" key="8">
    <source>
        <dbReference type="ARBA" id="ARBA00022989"/>
    </source>
</evidence>
<comment type="caution">
    <text evidence="16">The sequence shown here is derived from an EMBL/GenBank/DDBJ whole genome shotgun (WGS) entry which is preliminary data.</text>
</comment>
<keyword evidence="5" id="KW-0001">2Fe-2S</keyword>
<reference evidence="16" key="2">
    <citation type="submission" date="2024-02" db="EMBL/GenBank/DDBJ databases">
        <authorList>
            <person name="Prathaban M."/>
            <person name="Mythili R."/>
            <person name="Sharmila Devi N."/>
            <person name="Sobanaa M."/>
            <person name="Prathiviraj R."/>
            <person name="Selvin J."/>
        </authorList>
    </citation>
    <scope>NUCLEOTIDE SEQUENCE</scope>
    <source>
        <strain evidence="16">MP1014</strain>
    </source>
</reference>
<evidence type="ECO:0000256" key="3">
    <source>
        <dbReference type="ARBA" id="ARBA00022630"/>
    </source>
</evidence>
<sequence>MTVTTSLPGSSVPSAADRRPWRSRARRDAVVRTGAAAALWLALLGVDWMWAADGGLQALTAWDTALTSLGQITGLASAALLLAQVLLMARVPALEAAFGRDRLVGIHRLVGLWSFNLLVAHLVLITWGYAAGSITAWPATFWDLMWQCPGMLLAVGGTVALVLVVVTSVRAARRRLRYESWHLLHLYGYLGAALALPHQLWTGQQFLARPAVTAVWWTVWALVFAAVLVWRVALPAWRSWHHRIQVTGVVPEAPGVVSVHLMGRRLHRLVEPGQFLVWRFLGQQGWTRGKPYSVSSAPTSRSARVTVAAVGPASTAAADLQPGTRVVVEGAYGRLTRRARTRRKVLLIGAGSGLAPLRALAEGLDYAPGEAVLIERYREHPLFAAELDHLAATRGLGVVRLPGRRRADGSWVGPGFDGDDDERVLRGWVPDVAERDVYVCGPPAWTQSVREAALAAGVPAAQLHSEDFGW</sequence>
<keyword evidence="6" id="KW-0479">Metal-binding</keyword>
<dbReference type="InterPro" id="IPR039261">
    <property type="entry name" value="FNR_nucleotide-bd"/>
</dbReference>
<evidence type="ECO:0000256" key="5">
    <source>
        <dbReference type="ARBA" id="ARBA00022714"/>
    </source>
</evidence>
<evidence type="ECO:0000256" key="10">
    <source>
        <dbReference type="ARBA" id="ARBA00023004"/>
    </source>
</evidence>
<dbReference type="EMBL" id="JBAGLP010000118">
    <property type="protein sequence ID" value="MEG3615586.1"/>
    <property type="molecule type" value="Genomic_DNA"/>
</dbReference>
<protein>
    <submittedName>
        <fullName evidence="16">Ferredoxin reductase family protein</fullName>
    </submittedName>
</protein>
<feature type="transmembrane region" description="Helical" evidence="14">
    <location>
        <begin position="71"/>
        <end position="89"/>
    </location>
</feature>
<dbReference type="InterPro" id="IPR050415">
    <property type="entry name" value="MRET"/>
</dbReference>
<keyword evidence="12 14" id="KW-0472">Membrane</keyword>
<evidence type="ECO:0000259" key="15">
    <source>
        <dbReference type="PROSITE" id="PS51384"/>
    </source>
</evidence>
<keyword evidence="4 14" id="KW-0812">Transmembrane</keyword>
<comment type="cofactor">
    <cofactor evidence="1">
        <name>FAD</name>
        <dbReference type="ChEBI" id="CHEBI:57692"/>
    </cofactor>
</comment>
<dbReference type="Proteomes" id="UP001310387">
    <property type="component" value="Unassembled WGS sequence"/>
</dbReference>
<dbReference type="Gene3D" id="2.40.30.10">
    <property type="entry name" value="Translation factors"/>
    <property type="match status" value="1"/>
</dbReference>
<evidence type="ECO:0000256" key="11">
    <source>
        <dbReference type="ARBA" id="ARBA00023014"/>
    </source>
</evidence>
<accession>A0ABU7Z899</accession>
<feature type="region of interest" description="Disordered" evidence="13">
    <location>
        <begin position="1"/>
        <end position="20"/>
    </location>
</feature>
<evidence type="ECO:0000256" key="2">
    <source>
        <dbReference type="ARBA" id="ARBA00004141"/>
    </source>
</evidence>
<feature type="transmembrane region" description="Helical" evidence="14">
    <location>
        <begin position="29"/>
        <end position="51"/>
    </location>
</feature>
<dbReference type="PANTHER" id="PTHR47354:SF8">
    <property type="entry name" value="1,2-PHENYLACETYL-COA EPOXIDASE, SUBUNIT E"/>
    <property type="match status" value="1"/>
</dbReference>
<feature type="transmembrane region" description="Helical" evidence="14">
    <location>
        <begin position="150"/>
        <end position="172"/>
    </location>
</feature>
<keyword evidence="10" id="KW-0408">Iron</keyword>
<feature type="compositionally biased region" description="Polar residues" evidence="13">
    <location>
        <begin position="1"/>
        <end position="12"/>
    </location>
</feature>
<keyword evidence="8 14" id="KW-1133">Transmembrane helix</keyword>
<reference evidence="16" key="1">
    <citation type="journal article" date="2024" name="Antonie Van Leeuwenhoek">
        <title>Isoptericola haloaureus sp. nov., a dimorphic actinobacterium isolated from mangrove sediments of southeast India, implicating biosaline agricultural significance through nitrogen fixation and salt tolerance genes.</title>
        <authorList>
            <person name="Prathaban M."/>
            <person name="Prathiviraj R."/>
            <person name="Ravichandran M."/>
            <person name="Natarajan S.D."/>
            <person name="Sobanaa M."/>
            <person name="Hari Krishna Kumar S."/>
            <person name="Chandrasekar V."/>
            <person name="Selvin J."/>
        </authorList>
    </citation>
    <scope>NUCLEOTIDE SEQUENCE</scope>
    <source>
        <strain evidence="16">MP1014</strain>
    </source>
</reference>
<dbReference type="InterPro" id="IPR017938">
    <property type="entry name" value="Riboflavin_synthase-like_b-brl"/>
</dbReference>
<dbReference type="PRINTS" id="PR00410">
    <property type="entry name" value="PHEHYDRXLASE"/>
</dbReference>
<evidence type="ECO:0000313" key="16">
    <source>
        <dbReference type="EMBL" id="MEG3615586.1"/>
    </source>
</evidence>
<keyword evidence="9" id="KW-0560">Oxidoreductase</keyword>
<evidence type="ECO:0000256" key="12">
    <source>
        <dbReference type="ARBA" id="ARBA00023136"/>
    </source>
</evidence>
<comment type="subcellular location">
    <subcellularLocation>
        <location evidence="2">Membrane</location>
        <topology evidence="2">Multi-pass membrane protein</topology>
    </subcellularLocation>
</comment>
<keyword evidence="7" id="KW-0274">FAD</keyword>
<feature type="transmembrane region" description="Helical" evidence="14">
    <location>
        <begin position="214"/>
        <end position="234"/>
    </location>
</feature>
<dbReference type="Pfam" id="PF01794">
    <property type="entry name" value="Ferric_reduct"/>
    <property type="match status" value="1"/>
</dbReference>
<dbReference type="InterPro" id="IPR017927">
    <property type="entry name" value="FAD-bd_FR_type"/>
</dbReference>
<evidence type="ECO:0000256" key="9">
    <source>
        <dbReference type="ARBA" id="ARBA00023002"/>
    </source>
</evidence>
<evidence type="ECO:0000256" key="13">
    <source>
        <dbReference type="SAM" id="MobiDB-lite"/>
    </source>
</evidence>
<proteinExistence type="predicted"/>
<gene>
    <name evidence="16" type="ORF">V5O49_10675</name>
</gene>
<keyword evidence="11" id="KW-0411">Iron-sulfur</keyword>
<evidence type="ECO:0000256" key="1">
    <source>
        <dbReference type="ARBA" id="ARBA00001974"/>
    </source>
</evidence>
<name>A0ABU7Z899_9MICO</name>
<evidence type="ECO:0000256" key="6">
    <source>
        <dbReference type="ARBA" id="ARBA00022723"/>
    </source>
</evidence>
<keyword evidence="3" id="KW-0285">Flavoprotein</keyword>
<dbReference type="PROSITE" id="PS51384">
    <property type="entry name" value="FAD_FR"/>
    <property type="match status" value="1"/>
</dbReference>
<dbReference type="PANTHER" id="PTHR47354">
    <property type="entry name" value="NADH OXIDOREDUCTASE HCR"/>
    <property type="match status" value="1"/>
</dbReference>